<gene>
    <name evidence="16" type="ORF">PPACK8108_LOCUS21917</name>
</gene>
<feature type="transmembrane region" description="Helical" evidence="13">
    <location>
        <begin position="1102"/>
        <end position="1127"/>
    </location>
</feature>
<dbReference type="SUPFAM" id="SSF52540">
    <property type="entry name" value="P-loop containing nucleoside triphosphate hydrolases"/>
    <property type="match status" value="2"/>
</dbReference>
<evidence type="ECO:0000256" key="3">
    <source>
        <dbReference type="ARBA" id="ARBA00022448"/>
    </source>
</evidence>
<dbReference type="PROSITE" id="PS50929">
    <property type="entry name" value="ABC_TM1F"/>
    <property type="match status" value="2"/>
</dbReference>
<keyword evidence="17" id="KW-1185">Reference proteome</keyword>
<dbReference type="InterPro" id="IPR017871">
    <property type="entry name" value="ABC_transporter-like_CS"/>
</dbReference>
<feature type="transmembrane region" description="Helical" evidence="13">
    <location>
        <begin position="308"/>
        <end position="329"/>
    </location>
</feature>
<feature type="transmembrane region" description="Helical" evidence="13">
    <location>
        <begin position="593"/>
        <end position="615"/>
    </location>
</feature>
<evidence type="ECO:0008006" key="18">
    <source>
        <dbReference type="Google" id="ProtNLM"/>
    </source>
</evidence>
<dbReference type="PANTHER" id="PTHR24223:SF443">
    <property type="entry name" value="MULTIDRUG-RESISTANCE LIKE PROTEIN 1, ISOFORM I"/>
    <property type="match status" value="1"/>
</dbReference>
<dbReference type="FunFam" id="1.20.1560.10:FF:000001">
    <property type="entry name" value="ATP-binding cassette subfamily C member 1"/>
    <property type="match status" value="1"/>
</dbReference>
<dbReference type="Gene3D" id="1.20.1560.10">
    <property type="entry name" value="ABC transporter type 1, transmembrane domain"/>
    <property type="match status" value="2"/>
</dbReference>
<evidence type="ECO:0000256" key="2">
    <source>
        <dbReference type="ARBA" id="ARBA00009726"/>
    </source>
</evidence>
<feature type="compositionally biased region" description="Basic and acidic residues" evidence="12">
    <location>
        <begin position="1523"/>
        <end position="1548"/>
    </location>
</feature>
<feature type="domain" description="ABC transmembrane type-1" evidence="15">
    <location>
        <begin position="981"/>
        <end position="1260"/>
    </location>
</feature>
<feature type="transmembrane region" description="Helical" evidence="13">
    <location>
        <begin position="444"/>
        <end position="464"/>
    </location>
</feature>
<evidence type="ECO:0000256" key="12">
    <source>
        <dbReference type="SAM" id="MobiDB-lite"/>
    </source>
</evidence>
<dbReference type="GO" id="GO:0042592">
    <property type="term" value="P:homeostatic process"/>
    <property type="evidence" value="ECO:0007669"/>
    <property type="project" value="UniProtKB-ARBA"/>
</dbReference>
<dbReference type="GO" id="GO:0005524">
    <property type="term" value="F:ATP binding"/>
    <property type="evidence" value="ECO:0007669"/>
    <property type="project" value="UniProtKB-KW"/>
</dbReference>
<evidence type="ECO:0000256" key="1">
    <source>
        <dbReference type="ARBA" id="ARBA00004128"/>
    </source>
</evidence>
<reference evidence="16" key="1">
    <citation type="submission" date="2022-06" db="EMBL/GenBank/DDBJ databases">
        <authorList>
            <consortium name="SYNGENTA / RWTH Aachen University"/>
        </authorList>
    </citation>
    <scope>NUCLEOTIDE SEQUENCE</scope>
</reference>
<dbReference type="Pfam" id="PF00664">
    <property type="entry name" value="ABC_membrane"/>
    <property type="match status" value="2"/>
</dbReference>
<feature type="domain" description="ABC transmembrane type-1" evidence="15">
    <location>
        <begin position="321"/>
        <end position="610"/>
    </location>
</feature>
<comment type="similarity">
    <text evidence="2">Belongs to the ABC transporter superfamily. ABCC family. Conjugate transporter (TC 3.A.1.208) subfamily.</text>
</comment>
<name>A0AAV0BKH2_PHAPC</name>
<evidence type="ECO:0000256" key="7">
    <source>
        <dbReference type="ARBA" id="ARBA00022741"/>
    </source>
</evidence>
<keyword evidence="10 13" id="KW-1133">Transmembrane helix</keyword>
<keyword evidence="8" id="KW-0067">ATP-binding</keyword>
<evidence type="ECO:0000256" key="10">
    <source>
        <dbReference type="ARBA" id="ARBA00022989"/>
    </source>
</evidence>
<dbReference type="SMART" id="SM00382">
    <property type="entry name" value="AAA"/>
    <property type="match status" value="2"/>
</dbReference>
<dbReference type="Pfam" id="PF00005">
    <property type="entry name" value="ABC_tran"/>
    <property type="match status" value="2"/>
</dbReference>
<dbReference type="InterPro" id="IPR056227">
    <property type="entry name" value="TMD0_ABC"/>
</dbReference>
<feature type="region of interest" description="Disordered" evidence="12">
    <location>
        <begin position="1522"/>
        <end position="1558"/>
    </location>
</feature>
<feature type="non-terminal residue" evidence="16">
    <location>
        <position position="1"/>
    </location>
</feature>
<evidence type="ECO:0000313" key="16">
    <source>
        <dbReference type="EMBL" id="CAH7687177.1"/>
    </source>
</evidence>
<feature type="region of interest" description="Disordered" evidence="12">
    <location>
        <begin position="931"/>
        <end position="955"/>
    </location>
</feature>
<evidence type="ECO:0000256" key="6">
    <source>
        <dbReference type="ARBA" id="ARBA00022737"/>
    </source>
</evidence>
<dbReference type="CDD" id="cd03244">
    <property type="entry name" value="ABCC_MRP_domain2"/>
    <property type="match status" value="1"/>
</dbReference>
<feature type="transmembrane region" description="Helical" evidence="13">
    <location>
        <begin position="63"/>
        <end position="82"/>
    </location>
</feature>
<feature type="transmembrane region" description="Helical" evidence="13">
    <location>
        <begin position="470"/>
        <end position="489"/>
    </location>
</feature>
<dbReference type="CDD" id="cd03250">
    <property type="entry name" value="ABCC_MRP_domain1"/>
    <property type="match status" value="1"/>
</dbReference>
<feature type="domain" description="ABC transporter" evidence="14">
    <location>
        <begin position="1298"/>
        <end position="1532"/>
    </location>
</feature>
<feature type="domain" description="ABC transporter" evidence="14">
    <location>
        <begin position="647"/>
        <end position="872"/>
    </location>
</feature>
<keyword evidence="9" id="KW-1278">Translocase</keyword>
<evidence type="ECO:0000259" key="14">
    <source>
        <dbReference type="PROSITE" id="PS50893"/>
    </source>
</evidence>
<feature type="region of interest" description="Disordered" evidence="12">
    <location>
        <begin position="877"/>
        <end position="918"/>
    </location>
</feature>
<dbReference type="GO" id="GO:0016887">
    <property type="term" value="F:ATP hydrolysis activity"/>
    <property type="evidence" value="ECO:0007669"/>
    <property type="project" value="InterPro"/>
</dbReference>
<dbReference type="FunFam" id="3.40.50.300:FF:000450">
    <property type="entry name" value="ABC transporter C family member 2"/>
    <property type="match status" value="1"/>
</dbReference>
<dbReference type="InterPro" id="IPR044746">
    <property type="entry name" value="ABCC_6TM_D1"/>
</dbReference>
<evidence type="ECO:0000259" key="15">
    <source>
        <dbReference type="PROSITE" id="PS50929"/>
    </source>
</evidence>
<proteinExistence type="inferred from homology"/>
<dbReference type="Pfam" id="PF24357">
    <property type="entry name" value="TMD0_ABC"/>
    <property type="match status" value="1"/>
</dbReference>
<dbReference type="GO" id="GO:0140359">
    <property type="term" value="F:ABC-type transporter activity"/>
    <property type="evidence" value="ECO:0007669"/>
    <property type="project" value="InterPro"/>
</dbReference>
<accession>A0AAV0BKH2</accession>
<dbReference type="EMBL" id="CALTRL010005838">
    <property type="protein sequence ID" value="CAH7687177.1"/>
    <property type="molecule type" value="Genomic_DNA"/>
</dbReference>
<keyword evidence="11 13" id="KW-0472">Membrane</keyword>
<sequence length="1574" mass="175645">SIWNPIDSDSFDLNRCFKRFIYLIPIIIIIIGGSIELPRLIIRSRNQSFDNPPKNLIRSKLRINSKYQLIILSILTQISLIITDLINQQPWSTGGSLDHLTIVIDLLTLISLTVILPINSISHRISDRSSTTLLFFYLSFLLASSLELRSQLSDLLTDNHSVSNHQSSTQLSLWLNFSLFTIRSLLLLSLFSIECLGPFVSPTPYRPIPSDDQNLVDGSDHDDRLREDCPIVYSNIFSRLTFSWMTPMMKLGKQQYLTEADMWKLPSEETTSYLTFRLNQQWTRQLLSSASSPGHSHSHSHSHRSPSLIRAVFGAYGLSYAVAALFKILQDILQFVQPQLLKRLLQFVDSRSGLSASEPEPAHHGYLIAIVMFVCSLVQTIILHQYFQRVFVTGIRVRSGLIGVIYEKSLVLSNEEKTGRATGDIVNLMSTDVSRIQDSCSNGLILFSGVFQIALAFISLYYLLGWSMLAGILVVLLAIPLNTGIARLMTRLQRQLMKNQDQRTRLMNEILNNIRSVKLYCWENAFTQKLMAVRNNHELVLLKKIGFLQSFGISLWNFVPFLVAFSAFTVYSITSPTPLTPSVVFPAISLFQLLQFPLAILPMVINQWVEAFVSIGRIHKFLMSKELQEGAVVRKDLQTGEEYEEFVSVKDGEFSWNSTTNEPTLSKINLSVRKSNLVAVVGRVGSGKSSLLSAILGEMYKISGRVELRGRVAYAAQTPWLLSATVRENILFGHSFDEELYKNVIEACALLDDLAMLKDGDETQVGEKGISLSGGQKARISLARAVYARADVYLLDDPMSSVDAHVARHLFERVIGPRGLLRGKTRVLCTNAIPFCEEADELVMLRDGKVVERGSFEKVLKENGELKKLIDDFGSKAGQAKEDDREDEDDESGKTVAGTDTQPSTSSSSSLALKKRKGSDRFMRGPLVVDSKVSKSGGFTSSKPSTKPKEHRSTGSVKKEVYKKYIKACGLFGISIYLSTMALMQVIILATTLWLKVWSTSNQKGSNDRHSLFYYLSVYGALGFLASSFTLINGFTLFGLCIVRSARKLHDGMFHRVLRAPMSFFDTTPVGVILNRFSRDVSVIDTVLARVFSGVFRTAAQVISVIGVVVWGVPPILVILIPLLFVYKRIQSYYLATSRELKRIDAVTKSPIFAMFGETLNGVATIRAFGEQSRFIGENQLRVDRNQEAYYASIGANRWLAVRLELIGNSLILTAAFLSVISVVTKSGLDSGLVGVLMSYAFSITQSLNWLLRSITEVETNIVSCERVIEYTDLKQEGPFETNESSLPPPEWPDKGEIEFNNVECKYREELDLVLKGVSFKTKACEKVGICGRTGAGKSTITLSLFRVIEKSKGEIKIDGVEIKDIGLHTLRSRVSIIPQDPQCFEGSLRENLDPEGNRTDDELWRVLEQSRLKSHIQGLEGGLDAKIEEGGGNLSNGQRQLLCLSRALLKRSKVIVMDEATSSIDPETDQDIQTVVREEFKDCSILIIAHRLNTILDCDRILVLSDGKVVEFDTPSNLLTLEKGEEEKGSEEGTVDKDGDGDGKKGVESAGDNNGNMKRTRFYYMCKEAGLVQ</sequence>
<organism evidence="16 17">
    <name type="scientific">Phakopsora pachyrhizi</name>
    <name type="common">Asian soybean rust disease fungus</name>
    <dbReference type="NCBI Taxonomy" id="170000"/>
    <lineage>
        <taxon>Eukaryota</taxon>
        <taxon>Fungi</taxon>
        <taxon>Dikarya</taxon>
        <taxon>Basidiomycota</taxon>
        <taxon>Pucciniomycotina</taxon>
        <taxon>Pucciniomycetes</taxon>
        <taxon>Pucciniales</taxon>
        <taxon>Phakopsoraceae</taxon>
        <taxon>Phakopsora</taxon>
    </lineage>
</organism>
<dbReference type="GO" id="GO:0000329">
    <property type="term" value="C:fungal-type vacuole membrane"/>
    <property type="evidence" value="ECO:0007669"/>
    <property type="project" value="UniProtKB-ARBA"/>
</dbReference>
<keyword evidence="6" id="KW-0677">Repeat</keyword>
<protein>
    <recommendedName>
        <fullName evidence="18">Metal resistance protein ycf1</fullName>
    </recommendedName>
</protein>
<evidence type="ECO:0000256" key="4">
    <source>
        <dbReference type="ARBA" id="ARBA00022553"/>
    </source>
</evidence>
<comment type="subcellular location">
    <subcellularLocation>
        <location evidence="1">Vacuole membrane</location>
        <topology evidence="1">Multi-pass membrane protein</topology>
    </subcellularLocation>
</comment>
<keyword evidence="3" id="KW-0813">Transport</keyword>
<dbReference type="InterPro" id="IPR003439">
    <property type="entry name" value="ABC_transporter-like_ATP-bd"/>
</dbReference>
<comment type="caution">
    <text evidence="16">The sequence shown here is derived from an EMBL/GenBank/DDBJ whole genome shotgun (WGS) entry which is preliminary data.</text>
</comment>
<dbReference type="CDD" id="cd18579">
    <property type="entry name" value="ABC_6TM_ABCC_D1"/>
    <property type="match status" value="1"/>
</dbReference>
<keyword evidence="5 13" id="KW-0812">Transmembrane</keyword>
<dbReference type="Gene3D" id="3.40.50.300">
    <property type="entry name" value="P-loop containing nucleotide triphosphate hydrolases"/>
    <property type="match status" value="2"/>
</dbReference>
<dbReference type="PANTHER" id="PTHR24223">
    <property type="entry name" value="ATP-BINDING CASSETTE SUB-FAMILY C"/>
    <property type="match status" value="1"/>
</dbReference>
<feature type="transmembrane region" description="Helical" evidence="13">
    <location>
        <begin position="1014"/>
        <end position="1043"/>
    </location>
</feature>
<dbReference type="InterPro" id="IPR011527">
    <property type="entry name" value="ABC1_TM_dom"/>
</dbReference>
<dbReference type="PROSITE" id="PS50893">
    <property type="entry name" value="ABC_TRANSPORTER_2"/>
    <property type="match status" value="2"/>
</dbReference>
<feature type="transmembrane region" description="Helical" evidence="13">
    <location>
        <begin position="102"/>
        <end position="121"/>
    </location>
</feature>
<dbReference type="Proteomes" id="UP001153365">
    <property type="component" value="Unassembled WGS sequence"/>
</dbReference>
<keyword evidence="4" id="KW-0597">Phosphoprotein</keyword>
<dbReference type="PROSITE" id="PS00211">
    <property type="entry name" value="ABC_TRANSPORTER_1"/>
    <property type="match status" value="1"/>
</dbReference>
<evidence type="ECO:0000256" key="13">
    <source>
        <dbReference type="SAM" id="Phobius"/>
    </source>
</evidence>
<dbReference type="InterPro" id="IPR036640">
    <property type="entry name" value="ABC1_TM_sf"/>
</dbReference>
<dbReference type="CDD" id="cd18603">
    <property type="entry name" value="ABC_6TM_MRP1_2_3_6_D2_like"/>
    <property type="match status" value="1"/>
</dbReference>
<feature type="transmembrane region" description="Helical" evidence="13">
    <location>
        <begin position="553"/>
        <end position="573"/>
    </location>
</feature>
<keyword evidence="7" id="KW-0547">Nucleotide-binding</keyword>
<evidence type="ECO:0000256" key="8">
    <source>
        <dbReference type="ARBA" id="ARBA00022840"/>
    </source>
</evidence>
<dbReference type="FunFam" id="1.20.1560.10:FF:000078">
    <property type="entry name" value="Unplaced genomic scaffold supercont1.1, whole genome shotgun sequence"/>
    <property type="match status" value="1"/>
</dbReference>
<dbReference type="InterPro" id="IPR027417">
    <property type="entry name" value="P-loop_NTPase"/>
</dbReference>
<dbReference type="InterPro" id="IPR050173">
    <property type="entry name" value="ABC_transporter_C-like"/>
</dbReference>
<feature type="transmembrane region" description="Helical" evidence="13">
    <location>
        <begin position="20"/>
        <end position="42"/>
    </location>
</feature>
<evidence type="ECO:0000256" key="9">
    <source>
        <dbReference type="ARBA" id="ARBA00022967"/>
    </source>
</evidence>
<dbReference type="FunFam" id="3.40.50.300:FF:000610">
    <property type="entry name" value="Multidrug resistance-associated ABC transporter"/>
    <property type="match status" value="1"/>
</dbReference>
<evidence type="ECO:0000256" key="5">
    <source>
        <dbReference type="ARBA" id="ARBA00022692"/>
    </source>
</evidence>
<feature type="transmembrane region" description="Helical" evidence="13">
    <location>
        <begin position="366"/>
        <end position="387"/>
    </location>
</feature>
<evidence type="ECO:0000256" key="11">
    <source>
        <dbReference type="ARBA" id="ARBA00023136"/>
    </source>
</evidence>
<feature type="transmembrane region" description="Helical" evidence="13">
    <location>
        <begin position="968"/>
        <end position="994"/>
    </location>
</feature>
<dbReference type="InterPro" id="IPR003593">
    <property type="entry name" value="AAA+_ATPase"/>
</dbReference>
<evidence type="ECO:0000313" key="17">
    <source>
        <dbReference type="Proteomes" id="UP001153365"/>
    </source>
</evidence>
<dbReference type="SUPFAM" id="SSF90123">
    <property type="entry name" value="ABC transporter transmembrane region"/>
    <property type="match status" value="2"/>
</dbReference>